<dbReference type="Gene3D" id="3.30.420.10">
    <property type="entry name" value="Ribonuclease H-like superfamily/Ribonuclease H"/>
    <property type="match status" value="1"/>
</dbReference>
<proteinExistence type="predicted"/>
<name>A0A0K8VXA8_BACLA</name>
<dbReference type="GO" id="GO:0003676">
    <property type="term" value="F:nucleic acid binding"/>
    <property type="evidence" value="ECO:0007669"/>
    <property type="project" value="InterPro"/>
</dbReference>
<organism evidence="1">
    <name type="scientific">Bactrocera latifrons</name>
    <name type="common">Malaysian fruit fly</name>
    <name type="synonym">Chaetodacus latifrons</name>
    <dbReference type="NCBI Taxonomy" id="174628"/>
    <lineage>
        <taxon>Eukaryota</taxon>
        <taxon>Metazoa</taxon>
        <taxon>Ecdysozoa</taxon>
        <taxon>Arthropoda</taxon>
        <taxon>Hexapoda</taxon>
        <taxon>Insecta</taxon>
        <taxon>Pterygota</taxon>
        <taxon>Neoptera</taxon>
        <taxon>Endopterygota</taxon>
        <taxon>Diptera</taxon>
        <taxon>Brachycera</taxon>
        <taxon>Muscomorpha</taxon>
        <taxon>Tephritoidea</taxon>
        <taxon>Tephritidae</taxon>
        <taxon>Bactrocera</taxon>
        <taxon>Bactrocera</taxon>
    </lineage>
</organism>
<evidence type="ECO:0000313" key="1">
    <source>
        <dbReference type="EMBL" id="JAI43517.1"/>
    </source>
</evidence>
<dbReference type="EMBL" id="GDHF01008797">
    <property type="protein sequence ID" value="JAI43517.1"/>
    <property type="molecule type" value="Transcribed_RNA"/>
</dbReference>
<dbReference type="InterPro" id="IPR036397">
    <property type="entry name" value="RNaseH_sf"/>
</dbReference>
<gene>
    <name evidence="1" type="ORF">c0_g1_i1</name>
</gene>
<dbReference type="AlphaFoldDB" id="A0A0K8VXA8"/>
<sequence>REFKNQPKSSLKFVEMNISKTSIYRILAEHLGLRKLLRIQQSKDACDQLFDQNHILTLNNSPYSPVMAPCDFVVFGKMILPMIGKCFADVEAIRKAYTCILAAVPANELNTRSTCVWTIQKAVLKQKENILNKIN</sequence>
<accession>A0A0K8VXA8</accession>
<feature type="non-terminal residue" evidence="1">
    <location>
        <position position="1"/>
    </location>
</feature>
<protein>
    <submittedName>
        <fullName evidence="1">Uncharacterized protein</fullName>
    </submittedName>
</protein>
<reference evidence="1" key="1">
    <citation type="submission" date="2015-06" db="EMBL/GenBank/DDBJ databases">
        <authorList>
            <person name="Hoefler B.C."/>
            <person name="Straight P.D."/>
        </authorList>
    </citation>
    <scope>NUCLEOTIDE SEQUENCE</scope>
</reference>